<dbReference type="Proteomes" id="UP000054995">
    <property type="component" value="Unassembled WGS sequence"/>
</dbReference>
<dbReference type="EMBL" id="JYDT01000096">
    <property type="protein sequence ID" value="KRY85183.1"/>
    <property type="molecule type" value="Genomic_DNA"/>
</dbReference>
<reference evidence="1 2" key="1">
    <citation type="submission" date="2015-01" db="EMBL/GenBank/DDBJ databases">
        <title>Evolution of Trichinella species and genotypes.</title>
        <authorList>
            <person name="Korhonen P.K."/>
            <person name="Edoardo P."/>
            <person name="Giuseppe L.R."/>
            <person name="Gasser R.B."/>
        </authorList>
    </citation>
    <scope>NUCLEOTIDE SEQUENCE [LARGE SCALE GENOMIC DNA]</scope>
    <source>
        <strain evidence="1">ISS470</strain>
    </source>
</reference>
<comment type="caution">
    <text evidence="1">The sequence shown here is derived from an EMBL/GenBank/DDBJ whole genome shotgun (WGS) entry which is preliminary data.</text>
</comment>
<sequence>MQLLRSLFSSCSPANYAVGLRKRCAKLSKRGLAHRVRSLRTALRIHYTACNSRLSRQERFLSTPVEEARHSASLLPFLIEGVANPTGNHASALEYQRFHNSEFTLIKSRTMGTFCE</sequence>
<evidence type="ECO:0000313" key="2">
    <source>
        <dbReference type="Proteomes" id="UP000054995"/>
    </source>
</evidence>
<organism evidence="1 2">
    <name type="scientific">Trichinella pseudospiralis</name>
    <name type="common">Parasitic roundworm</name>
    <dbReference type="NCBI Taxonomy" id="6337"/>
    <lineage>
        <taxon>Eukaryota</taxon>
        <taxon>Metazoa</taxon>
        <taxon>Ecdysozoa</taxon>
        <taxon>Nematoda</taxon>
        <taxon>Enoplea</taxon>
        <taxon>Dorylaimia</taxon>
        <taxon>Trichinellida</taxon>
        <taxon>Trichinellidae</taxon>
        <taxon>Trichinella</taxon>
    </lineage>
</organism>
<evidence type="ECO:0000313" key="1">
    <source>
        <dbReference type="EMBL" id="KRY85183.1"/>
    </source>
</evidence>
<name>A0A0V1FHG0_TRIPS</name>
<keyword evidence="2" id="KW-1185">Reference proteome</keyword>
<accession>A0A0V1FHG0</accession>
<protein>
    <submittedName>
        <fullName evidence="1">Uncharacterized protein</fullName>
    </submittedName>
</protein>
<dbReference type="AlphaFoldDB" id="A0A0V1FHG0"/>
<gene>
    <name evidence="1" type="ORF">T4D_1008</name>
</gene>
<proteinExistence type="predicted"/>